<feature type="repeat" description="PPR" evidence="2">
    <location>
        <begin position="5"/>
        <end position="39"/>
    </location>
</feature>
<dbReference type="InterPro" id="IPR011990">
    <property type="entry name" value="TPR-like_helical_dom_sf"/>
</dbReference>
<dbReference type="PANTHER" id="PTHR47926:SF347">
    <property type="entry name" value="PENTATRICOPEPTIDE REPEAT-CONTAINING PROTEIN"/>
    <property type="match status" value="1"/>
</dbReference>
<proteinExistence type="predicted"/>
<feature type="non-terminal residue" evidence="3">
    <location>
        <position position="58"/>
    </location>
</feature>
<dbReference type="GO" id="GO:0003723">
    <property type="term" value="F:RNA binding"/>
    <property type="evidence" value="ECO:0007669"/>
    <property type="project" value="InterPro"/>
</dbReference>
<name>A0A699X6J3_TANCI</name>
<reference evidence="3" key="1">
    <citation type="journal article" date="2019" name="Sci. Rep.">
        <title>Draft genome of Tanacetum cinerariifolium, the natural source of mosquito coil.</title>
        <authorList>
            <person name="Yamashiro T."/>
            <person name="Shiraishi A."/>
            <person name="Satake H."/>
            <person name="Nakayama K."/>
        </authorList>
    </citation>
    <scope>NUCLEOTIDE SEQUENCE</scope>
</reference>
<dbReference type="Gene3D" id="1.25.40.10">
    <property type="entry name" value="Tetratricopeptide repeat domain"/>
    <property type="match status" value="1"/>
</dbReference>
<sequence>MCMRDLAVWNAMLSGYCKVGEFEKARELFEVMEERNVVSLTALIAGYAQGNRSCEAVE</sequence>
<evidence type="ECO:0000313" key="3">
    <source>
        <dbReference type="EMBL" id="GFD54683.1"/>
    </source>
</evidence>
<dbReference type="Pfam" id="PF01535">
    <property type="entry name" value="PPR"/>
    <property type="match status" value="1"/>
</dbReference>
<dbReference type="NCBIfam" id="TIGR00756">
    <property type="entry name" value="PPR"/>
    <property type="match status" value="1"/>
</dbReference>
<dbReference type="PROSITE" id="PS51375">
    <property type="entry name" value="PPR"/>
    <property type="match status" value="1"/>
</dbReference>
<dbReference type="AlphaFoldDB" id="A0A699X6J3"/>
<evidence type="ECO:0008006" key="4">
    <source>
        <dbReference type="Google" id="ProtNLM"/>
    </source>
</evidence>
<evidence type="ECO:0000256" key="1">
    <source>
        <dbReference type="ARBA" id="ARBA00022737"/>
    </source>
</evidence>
<keyword evidence="1" id="KW-0677">Repeat</keyword>
<gene>
    <name evidence="3" type="ORF">Tci_926652</name>
</gene>
<protein>
    <recommendedName>
        <fullName evidence="4">Pentatricopeptide repeat-containing protein</fullName>
    </recommendedName>
</protein>
<accession>A0A699X6J3</accession>
<organism evidence="3">
    <name type="scientific">Tanacetum cinerariifolium</name>
    <name type="common">Dalmatian daisy</name>
    <name type="synonym">Chrysanthemum cinerariifolium</name>
    <dbReference type="NCBI Taxonomy" id="118510"/>
    <lineage>
        <taxon>Eukaryota</taxon>
        <taxon>Viridiplantae</taxon>
        <taxon>Streptophyta</taxon>
        <taxon>Embryophyta</taxon>
        <taxon>Tracheophyta</taxon>
        <taxon>Spermatophyta</taxon>
        <taxon>Magnoliopsida</taxon>
        <taxon>eudicotyledons</taxon>
        <taxon>Gunneridae</taxon>
        <taxon>Pentapetalae</taxon>
        <taxon>asterids</taxon>
        <taxon>campanulids</taxon>
        <taxon>Asterales</taxon>
        <taxon>Asteraceae</taxon>
        <taxon>Asteroideae</taxon>
        <taxon>Anthemideae</taxon>
        <taxon>Anthemidinae</taxon>
        <taxon>Tanacetum</taxon>
    </lineage>
</organism>
<dbReference type="PANTHER" id="PTHR47926">
    <property type="entry name" value="PENTATRICOPEPTIDE REPEAT-CONTAINING PROTEIN"/>
    <property type="match status" value="1"/>
</dbReference>
<comment type="caution">
    <text evidence="3">The sequence shown here is derived from an EMBL/GenBank/DDBJ whole genome shotgun (WGS) entry which is preliminary data.</text>
</comment>
<dbReference type="EMBL" id="BKCJ011808928">
    <property type="protein sequence ID" value="GFD54683.1"/>
    <property type="molecule type" value="Genomic_DNA"/>
</dbReference>
<dbReference type="GO" id="GO:0009451">
    <property type="term" value="P:RNA modification"/>
    <property type="evidence" value="ECO:0007669"/>
    <property type="project" value="InterPro"/>
</dbReference>
<dbReference type="InterPro" id="IPR002885">
    <property type="entry name" value="PPR_rpt"/>
</dbReference>
<dbReference type="InterPro" id="IPR046960">
    <property type="entry name" value="PPR_At4g14850-like_plant"/>
</dbReference>
<evidence type="ECO:0000256" key="2">
    <source>
        <dbReference type="PROSITE-ProRule" id="PRU00708"/>
    </source>
</evidence>